<evidence type="ECO:0000313" key="2">
    <source>
        <dbReference type="Proteomes" id="UP000054776"/>
    </source>
</evidence>
<reference evidence="1 2" key="1">
    <citation type="submission" date="2015-01" db="EMBL/GenBank/DDBJ databases">
        <title>Evolution of Trichinella species and genotypes.</title>
        <authorList>
            <person name="Korhonen P.K."/>
            <person name="Edoardo P."/>
            <person name="Giuseppe L.R."/>
            <person name="Gasser R.B."/>
        </authorList>
    </citation>
    <scope>NUCLEOTIDE SEQUENCE [LARGE SCALE GENOMIC DNA]</scope>
    <source>
        <strain evidence="1">ISS3</strain>
    </source>
</reference>
<sequence length="67" mass="7893">MPFPSSAFLSEIFAMFQVRAKKINFANNKQSAVETEQSAIWFCRLKLLRKNFQCQNRWSLSVCQQFV</sequence>
<dbReference type="Proteomes" id="UP000054776">
    <property type="component" value="Unassembled WGS sequence"/>
</dbReference>
<protein>
    <submittedName>
        <fullName evidence="1">Uncharacterized protein</fullName>
    </submittedName>
</protein>
<keyword evidence="2" id="KW-1185">Reference proteome</keyword>
<proteinExistence type="predicted"/>
<dbReference type="AlphaFoldDB" id="A0A0V1BA59"/>
<organism evidence="1 2">
    <name type="scientific">Trichinella spiralis</name>
    <name type="common">Trichina worm</name>
    <dbReference type="NCBI Taxonomy" id="6334"/>
    <lineage>
        <taxon>Eukaryota</taxon>
        <taxon>Metazoa</taxon>
        <taxon>Ecdysozoa</taxon>
        <taxon>Nematoda</taxon>
        <taxon>Enoplea</taxon>
        <taxon>Dorylaimia</taxon>
        <taxon>Trichinellida</taxon>
        <taxon>Trichinellidae</taxon>
        <taxon>Trichinella</taxon>
    </lineage>
</organism>
<evidence type="ECO:0000313" key="1">
    <source>
        <dbReference type="EMBL" id="KRY33909.1"/>
    </source>
</evidence>
<comment type="caution">
    <text evidence="1">The sequence shown here is derived from an EMBL/GenBank/DDBJ whole genome shotgun (WGS) entry which is preliminary data.</text>
</comment>
<dbReference type="EMBL" id="JYDH01000075">
    <property type="protein sequence ID" value="KRY33909.1"/>
    <property type="molecule type" value="Genomic_DNA"/>
</dbReference>
<name>A0A0V1BA59_TRISP</name>
<dbReference type="InParanoid" id="A0A0V1BA59"/>
<gene>
    <name evidence="1" type="ORF">T01_829</name>
</gene>
<accession>A0A0V1BA59</accession>